<accession>E0NS79</accession>
<dbReference type="EMBL" id="AEEI01000034">
    <property type="protein sequence ID" value="EFM02042.1"/>
    <property type="molecule type" value="Genomic_DNA"/>
</dbReference>
<dbReference type="Proteomes" id="UP000004394">
    <property type="component" value="Unassembled WGS sequence"/>
</dbReference>
<dbReference type="AlphaFoldDB" id="E0NS79"/>
<dbReference type="STRING" id="862515.HMPREF0658_1030"/>
<evidence type="ECO:0000313" key="2">
    <source>
        <dbReference type="Proteomes" id="UP000004394"/>
    </source>
</evidence>
<protein>
    <submittedName>
        <fullName evidence="1">Uncharacterized protein</fullName>
    </submittedName>
</protein>
<name>E0NS79_9BACT</name>
<sequence length="81" mass="9182">MRRFKIKHLVQKPPKFLSQSSINVCFDACLGWAFDFPFGLAFAHVEHLTFLSVWRLHACGISMSPGGAADFRQGWSNEQNP</sequence>
<organism evidence="1 2">
    <name type="scientific">Hoylesella marshii DSM 16973 = JCM 13450</name>
    <dbReference type="NCBI Taxonomy" id="862515"/>
    <lineage>
        <taxon>Bacteria</taxon>
        <taxon>Pseudomonadati</taxon>
        <taxon>Bacteroidota</taxon>
        <taxon>Bacteroidia</taxon>
        <taxon>Bacteroidales</taxon>
        <taxon>Prevotellaceae</taxon>
        <taxon>Hoylesella</taxon>
    </lineage>
</organism>
<gene>
    <name evidence="1" type="ORF">HMPREF0658_1030</name>
</gene>
<reference evidence="1" key="1">
    <citation type="submission" date="2010-07" db="EMBL/GenBank/DDBJ databases">
        <authorList>
            <person name="Muzny D."/>
            <person name="Qin X."/>
            <person name="Deng J."/>
            <person name="Jiang H."/>
            <person name="Liu Y."/>
            <person name="Qu J."/>
            <person name="Song X.-Z."/>
            <person name="Zhang L."/>
            <person name="Thornton R."/>
            <person name="Coyle M."/>
            <person name="Francisco L."/>
            <person name="Jackson L."/>
            <person name="Javaid M."/>
            <person name="Korchina V."/>
            <person name="Kovar C."/>
            <person name="Mata R."/>
            <person name="Mathew T."/>
            <person name="Ngo R."/>
            <person name="Nguyen L."/>
            <person name="Nguyen N."/>
            <person name="Okwuonu G."/>
            <person name="Ongeri F."/>
            <person name="Pham C."/>
            <person name="Simmons D."/>
            <person name="Wilczek-Boney K."/>
            <person name="Hale W."/>
            <person name="Jakkamsetti A."/>
            <person name="Pham P."/>
            <person name="Ruth R."/>
            <person name="San Lucas F."/>
            <person name="Warren J."/>
            <person name="Zhang J."/>
            <person name="Zhao Z."/>
            <person name="Zhou C."/>
            <person name="Zhu D."/>
            <person name="Lee S."/>
            <person name="Bess C."/>
            <person name="Blankenburg K."/>
            <person name="Forbes L."/>
            <person name="Fu Q."/>
            <person name="Gubbala S."/>
            <person name="Hirani K."/>
            <person name="Jayaseelan J.C."/>
            <person name="Lara F."/>
            <person name="Munidasa M."/>
            <person name="Palculict T."/>
            <person name="Patil S."/>
            <person name="Pu L.-L."/>
            <person name="Saada N."/>
            <person name="Tang L."/>
            <person name="Weissenberger G."/>
            <person name="Zhu Y."/>
            <person name="Hemphill L."/>
            <person name="Shang Y."/>
            <person name="Youmans B."/>
            <person name="Ayvaz T."/>
            <person name="Ross M."/>
            <person name="Santibanez J."/>
            <person name="Aqrawi P."/>
            <person name="Gross S."/>
            <person name="Joshi V."/>
            <person name="Fowler G."/>
            <person name="Nazareth L."/>
            <person name="Reid J."/>
            <person name="Worley K."/>
            <person name="Petrosino J."/>
            <person name="Highlander S."/>
            <person name="Gibbs R."/>
        </authorList>
    </citation>
    <scope>NUCLEOTIDE SEQUENCE [LARGE SCALE GENOMIC DNA]</scope>
    <source>
        <strain evidence="1">DSM 16973</strain>
    </source>
</reference>
<keyword evidence="2" id="KW-1185">Reference proteome</keyword>
<proteinExistence type="predicted"/>
<evidence type="ECO:0000313" key="1">
    <source>
        <dbReference type="EMBL" id="EFM02042.1"/>
    </source>
</evidence>
<dbReference type="BioCyc" id="PMAR862515-HMP:GMOO-1046-MONOMER"/>
<dbReference type="HOGENOM" id="CLU_2570940_0_0_10"/>
<comment type="caution">
    <text evidence="1">The sequence shown here is derived from an EMBL/GenBank/DDBJ whole genome shotgun (WGS) entry which is preliminary data.</text>
</comment>